<organism evidence="5 6">
    <name type="scientific">Prescottella agglutinans</name>
    <dbReference type="NCBI Taxonomy" id="1644129"/>
    <lineage>
        <taxon>Bacteria</taxon>
        <taxon>Bacillati</taxon>
        <taxon>Actinomycetota</taxon>
        <taxon>Actinomycetes</taxon>
        <taxon>Mycobacteriales</taxon>
        <taxon>Nocardiaceae</taxon>
        <taxon>Prescottella</taxon>
    </lineage>
</organism>
<keyword evidence="3" id="KW-0233">DNA recombination</keyword>
<dbReference type="EMBL" id="JARXVC010000002">
    <property type="protein sequence ID" value="MDH6279476.1"/>
    <property type="molecule type" value="Genomic_DNA"/>
</dbReference>
<reference evidence="5 6" key="1">
    <citation type="submission" date="2023-04" db="EMBL/GenBank/DDBJ databases">
        <title>Forest soil microbial communities from Buena Vista Peninsula, Colon Province, Panama.</title>
        <authorList>
            <person name="Bouskill N."/>
        </authorList>
    </citation>
    <scope>NUCLEOTIDE SEQUENCE [LARGE SCALE GENOMIC DNA]</scope>
    <source>
        <strain evidence="5 6">CFH S0262</strain>
    </source>
</reference>
<dbReference type="Gene3D" id="1.10.443.10">
    <property type="entry name" value="Intergrase catalytic core"/>
    <property type="match status" value="1"/>
</dbReference>
<keyword evidence="6" id="KW-1185">Reference proteome</keyword>
<dbReference type="SUPFAM" id="SSF56349">
    <property type="entry name" value="DNA breaking-rejoining enzymes"/>
    <property type="match status" value="1"/>
</dbReference>
<name>A0ABT6M585_9NOCA</name>
<dbReference type="InterPro" id="IPR010998">
    <property type="entry name" value="Integrase_recombinase_N"/>
</dbReference>
<feature type="domain" description="Tyr recombinase" evidence="4">
    <location>
        <begin position="169"/>
        <end position="353"/>
    </location>
</feature>
<evidence type="ECO:0000313" key="6">
    <source>
        <dbReference type="Proteomes" id="UP001160334"/>
    </source>
</evidence>
<dbReference type="Proteomes" id="UP001160334">
    <property type="component" value="Unassembled WGS sequence"/>
</dbReference>
<dbReference type="Gene3D" id="1.10.150.130">
    <property type="match status" value="1"/>
</dbReference>
<evidence type="ECO:0000256" key="3">
    <source>
        <dbReference type="ARBA" id="ARBA00023172"/>
    </source>
</evidence>
<dbReference type="InterPro" id="IPR013762">
    <property type="entry name" value="Integrase-like_cat_sf"/>
</dbReference>
<proteinExistence type="inferred from homology"/>
<dbReference type="Pfam" id="PF00589">
    <property type="entry name" value="Phage_integrase"/>
    <property type="match status" value="1"/>
</dbReference>
<gene>
    <name evidence="5" type="ORF">M2280_000685</name>
</gene>
<evidence type="ECO:0000256" key="1">
    <source>
        <dbReference type="ARBA" id="ARBA00008857"/>
    </source>
</evidence>
<protein>
    <submittedName>
        <fullName evidence="5">Integrase</fullName>
    </submittedName>
</protein>
<dbReference type="InterPro" id="IPR050090">
    <property type="entry name" value="Tyrosine_recombinase_XerCD"/>
</dbReference>
<dbReference type="PANTHER" id="PTHR30349:SF64">
    <property type="entry name" value="PROPHAGE INTEGRASE INTD-RELATED"/>
    <property type="match status" value="1"/>
</dbReference>
<dbReference type="PROSITE" id="PS51898">
    <property type="entry name" value="TYR_RECOMBINASE"/>
    <property type="match status" value="1"/>
</dbReference>
<dbReference type="PANTHER" id="PTHR30349">
    <property type="entry name" value="PHAGE INTEGRASE-RELATED"/>
    <property type="match status" value="1"/>
</dbReference>
<keyword evidence="2" id="KW-0238">DNA-binding</keyword>
<sequence>MATVSKYKTAGGLRYRVRYRTPDGRQTDKRGFTTKKAADAYAATVEVSKLKGEYIDPALARTTVGQLGVEWLGRQSHLKPSSYRPLEATWRLRVNPTWGDTQIGDLRTSTIQQWISDLGVTTKTRKKLGASVIIRSHQVLSGILEDAVRDRLIGANPAKGVKLPRKPKSRHTYLTHDQVNALAHAAGEHQTLVLMLAYTGLRWGEVSGMRVRDLNLLRRRATVDENAVEVGKEIHVGTPKSHKRRTVPLPDFLIPHLARQCERRERDDLLFPGDDNGYMKRPHTKSGWCDKAVVKAGIPRVTPHELRHTAASLAVSAGANVKAVQKMLGHASAAMTLDEYADLFDDDLEVVATALSAARTKASVGKMWAEPETEKAAGE</sequence>
<evidence type="ECO:0000259" key="4">
    <source>
        <dbReference type="PROSITE" id="PS51898"/>
    </source>
</evidence>
<dbReference type="InterPro" id="IPR002104">
    <property type="entry name" value="Integrase_catalytic"/>
</dbReference>
<dbReference type="RefSeq" id="WP_280758878.1">
    <property type="nucleotide sequence ID" value="NZ_JARXVC010000002.1"/>
</dbReference>
<dbReference type="InterPro" id="IPR011010">
    <property type="entry name" value="DNA_brk_join_enz"/>
</dbReference>
<comment type="caution">
    <text evidence="5">The sequence shown here is derived from an EMBL/GenBank/DDBJ whole genome shotgun (WGS) entry which is preliminary data.</text>
</comment>
<accession>A0ABT6M585</accession>
<evidence type="ECO:0000256" key="2">
    <source>
        <dbReference type="ARBA" id="ARBA00023125"/>
    </source>
</evidence>
<dbReference type="CDD" id="cd01189">
    <property type="entry name" value="INT_ICEBs1_C_like"/>
    <property type="match status" value="1"/>
</dbReference>
<evidence type="ECO:0000313" key="5">
    <source>
        <dbReference type="EMBL" id="MDH6279476.1"/>
    </source>
</evidence>
<comment type="similarity">
    <text evidence="1">Belongs to the 'phage' integrase family.</text>
</comment>